<reference evidence="1 2" key="1">
    <citation type="submission" date="2019-08" db="EMBL/GenBank/DDBJ databases">
        <title>Deep-cultivation of Planctomycetes and their phenomic and genomic characterization uncovers novel biology.</title>
        <authorList>
            <person name="Wiegand S."/>
            <person name="Jogler M."/>
            <person name="Boedeker C."/>
            <person name="Pinto D."/>
            <person name="Vollmers J."/>
            <person name="Rivas-Marin E."/>
            <person name="Kohn T."/>
            <person name="Peeters S.H."/>
            <person name="Heuer A."/>
            <person name="Rast P."/>
            <person name="Oberbeckmann S."/>
            <person name="Bunk B."/>
            <person name="Jeske O."/>
            <person name="Meyerdierks A."/>
            <person name="Storesund J.E."/>
            <person name="Kallscheuer N."/>
            <person name="Luecker S."/>
            <person name="Lage O.M."/>
            <person name="Pohl T."/>
            <person name="Merkel B.J."/>
            <person name="Hornburger P."/>
            <person name="Mueller R.-W."/>
            <person name="Bruemmer F."/>
            <person name="Labrenz M."/>
            <person name="Spormann A.M."/>
            <person name="Op den Camp H."/>
            <person name="Overmann J."/>
            <person name="Amann R."/>
            <person name="Jetten M.S.M."/>
            <person name="Mascher T."/>
            <person name="Medema M.H."/>
            <person name="Devos D.P."/>
            <person name="Kaster A.-K."/>
            <person name="Ovreas L."/>
            <person name="Rohde M."/>
            <person name="Galperin M.Y."/>
            <person name="Jogler C."/>
        </authorList>
    </citation>
    <scope>NUCLEOTIDE SEQUENCE [LARGE SCALE GENOMIC DNA]</scope>
    <source>
        <strain evidence="1 2">OJF2</strain>
    </source>
</reference>
<evidence type="ECO:0000313" key="2">
    <source>
        <dbReference type="Proteomes" id="UP000324233"/>
    </source>
</evidence>
<organism evidence="1 2">
    <name type="scientific">Aquisphaera giovannonii</name>
    <dbReference type="NCBI Taxonomy" id="406548"/>
    <lineage>
        <taxon>Bacteria</taxon>
        <taxon>Pseudomonadati</taxon>
        <taxon>Planctomycetota</taxon>
        <taxon>Planctomycetia</taxon>
        <taxon>Isosphaerales</taxon>
        <taxon>Isosphaeraceae</taxon>
        <taxon>Aquisphaera</taxon>
    </lineage>
</organism>
<sequence>MVCVFARKTSEPLASLVKQIDSKIGENKSLKGFVVLLARKGDKAEEGLEKLATSAGIKHVPLTLTRDPDGVPDYELSREADITVVMWSHHAVKAARGFKGDLTEDDIRAILSDLPKVLDK</sequence>
<proteinExistence type="predicted"/>
<keyword evidence="2" id="KW-1185">Reference proteome</keyword>
<dbReference type="Proteomes" id="UP000324233">
    <property type="component" value="Chromosome"/>
</dbReference>
<dbReference type="AlphaFoldDB" id="A0A5B9VWU8"/>
<gene>
    <name evidence="1" type="ORF">OJF2_07240</name>
</gene>
<dbReference type="KEGG" id="agv:OJF2_07240"/>
<evidence type="ECO:0000313" key="1">
    <source>
        <dbReference type="EMBL" id="QEH32255.1"/>
    </source>
</evidence>
<name>A0A5B9VWU8_9BACT</name>
<dbReference type="EMBL" id="CP042997">
    <property type="protein sequence ID" value="QEH32255.1"/>
    <property type="molecule type" value="Genomic_DNA"/>
</dbReference>
<protein>
    <submittedName>
        <fullName evidence="1">Uncharacterized protein</fullName>
    </submittedName>
</protein>
<accession>A0A5B9VWU8</accession>